<keyword evidence="1" id="KW-0472">Membrane</keyword>
<dbReference type="Proteomes" id="UP000094626">
    <property type="component" value="Plasmid pSA1"/>
</dbReference>
<organism evidence="2 3">
    <name type="scientific">Novosphingobium resinovorum</name>
    <dbReference type="NCBI Taxonomy" id="158500"/>
    <lineage>
        <taxon>Bacteria</taxon>
        <taxon>Pseudomonadati</taxon>
        <taxon>Pseudomonadota</taxon>
        <taxon>Alphaproteobacteria</taxon>
        <taxon>Sphingomonadales</taxon>
        <taxon>Sphingomonadaceae</taxon>
        <taxon>Novosphingobium</taxon>
    </lineage>
</organism>
<sequence length="99" mass="10462">MDHGETGQMNDLEDMFGILRDERMPDALSSINGAVLAGVAAGQQRLAVRRGLLTGCGVAIIVGLFGAYSQQPSVLDLGRNDRDALLTIPDAAPSRILKV</sequence>
<keyword evidence="1" id="KW-1133">Transmembrane helix</keyword>
<dbReference type="AlphaFoldDB" id="A0A1D8AB49"/>
<keyword evidence="3" id="KW-1185">Reference proteome</keyword>
<accession>A0A1D8AB49</accession>
<protein>
    <submittedName>
        <fullName evidence="2">Uncharacterized protein</fullName>
    </submittedName>
</protein>
<keyword evidence="2" id="KW-0614">Plasmid</keyword>
<evidence type="ECO:0000256" key="1">
    <source>
        <dbReference type="SAM" id="Phobius"/>
    </source>
</evidence>
<dbReference type="KEGG" id="nre:BES08_21050"/>
<proteinExistence type="predicted"/>
<gene>
    <name evidence="2" type="ORF">BES08_21050</name>
</gene>
<evidence type="ECO:0000313" key="2">
    <source>
        <dbReference type="EMBL" id="AOR79340.1"/>
    </source>
</evidence>
<evidence type="ECO:0000313" key="3">
    <source>
        <dbReference type="Proteomes" id="UP000094626"/>
    </source>
</evidence>
<keyword evidence="1" id="KW-0812">Transmembrane</keyword>
<geneLocation type="plasmid" evidence="2 3">
    <name>pSA1</name>
</geneLocation>
<dbReference type="EMBL" id="CP017076">
    <property type="protein sequence ID" value="AOR79340.1"/>
    <property type="molecule type" value="Genomic_DNA"/>
</dbReference>
<name>A0A1D8AB49_9SPHN</name>
<feature type="transmembrane region" description="Helical" evidence="1">
    <location>
        <begin position="51"/>
        <end position="69"/>
    </location>
</feature>
<reference evidence="3" key="1">
    <citation type="journal article" date="2017" name="J. Biotechnol.">
        <title>Complete genome sequence of Novosphingobium resinovorum SA1, a versatile xenobiotic-degrading bacterium capable of utilizing sulfanilic acid.</title>
        <authorList>
            <person name="Hegedus B."/>
            <person name="Kos P.B."/>
            <person name="Balint B."/>
            <person name="Maroti G."/>
            <person name="Gan H.M."/>
            <person name="Perei K."/>
            <person name="Rakhely G."/>
        </authorList>
    </citation>
    <scope>NUCLEOTIDE SEQUENCE [LARGE SCALE GENOMIC DNA]</scope>
    <source>
        <strain evidence="3">SA1</strain>
    </source>
</reference>